<keyword evidence="3" id="KW-1185">Reference proteome</keyword>
<evidence type="ECO:0000313" key="2">
    <source>
        <dbReference type="EMBL" id="EFX73982.1"/>
    </source>
</evidence>
<feature type="domain" description="Lysine-specific demethylase-like" evidence="1">
    <location>
        <begin position="46"/>
        <end position="127"/>
    </location>
</feature>
<name>E9H2I5_DAPPU</name>
<organism evidence="2 3">
    <name type="scientific">Daphnia pulex</name>
    <name type="common">Water flea</name>
    <dbReference type="NCBI Taxonomy" id="6669"/>
    <lineage>
        <taxon>Eukaryota</taxon>
        <taxon>Metazoa</taxon>
        <taxon>Ecdysozoa</taxon>
        <taxon>Arthropoda</taxon>
        <taxon>Crustacea</taxon>
        <taxon>Branchiopoda</taxon>
        <taxon>Diplostraca</taxon>
        <taxon>Cladocera</taxon>
        <taxon>Anomopoda</taxon>
        <taxon>Daphniidae</taxon>
        <taxon>Daphnia</taxon>
    </lineage>
</organism>
<dbReference type="HOGENOM" id="CLU_1940230_0_0_1"/>
<evidence type="ECO:0000259" key="1">
    <source>
        <dbReference type="Pfam" id="PF08429"/>
    </source>
</evidence>
<protein>
    <recommendedName>
        <fullName evidence="1">Lysine-specific demethylase-like domain-containing protein</fullName>
    </recommendedName>
</protein>
<gene>
    <name evidence="2" type="ORF">DAPPUDRAFT_252351</name>
</gene>
<dbReference type="KEGG" id="dpx:DAPPUDRAFT_252351"/>
<dbReference type="Pfam" id="PF08429">
    <property type="entry name" value="PLU-1"/>
    <property type="match status" value="1"/>
</dbReference>
<dbReference type="STRING" id="6669.E9H2I5"/>
<dbReference type="OrthoDB" id="1678912at2759"/>
<dbReference type="EMBL" id="GL732586">
    <property type="protein sequence ID" value="EFX73982.1"/>
    <property type="molecule type" value="Genomic_DNA"/>
</dbReference>
<proteinExistence type="predicted"/>
<dbReference type="AlphaFoldDB" id="E9H2I5"/>
<dbReference type="InParanoid" id="E9H2I5"/>
<accession>E9H2I5</accession>
<reference evidence="2 3" key="1">
    <citation type="journal article" date="2011" name="Science">
        <title>The ecoresponsive genome of Daphnia pulex.</title>
        <authorList>
            <person name="Colbourne J.K."/>
            <person name="Pfrender M.E."/>
            <person name="Gilbert D."/>
            <person name="Thomas W.K."/>
            <person name="Tucker A."/>
            <person name="Oakley T.H."/>
            <person name="Tokishita S."/>
            <person name="Aerts A."/>
            <person name="Arnold G.J."/>
            <person name="Basu M.K."/>
            <person name="Bauer D.J."/>
            <person name="Caceres C.E."/>
            <person name="Carmel L."/>
            <person name="Casola C."/>
            <person name="Choi J.H."/>
            <person name="Detter J.C."/>
            <person name="Dong Q."/>
            <person name="Dusheyko S."/>
            <person name="Eads B.D."/>
            <person name="Frohlich T."/>
            <person name="Geiler-Samerotte K.A."/>
            <person name="Gerlach D."/>
            <person name="Hatcher P."/>
            <person name="Jogdeo S."/>
            <person name="Krijgsveld J."/>
            <person name="Kriventseva E.V."/>
            <person name="Kultz D."/>
            <person name="Laforsch C."/>
            <person name="Lindquist E."/>
            <person name="Lopez J."/>
            <person name="Manak J.R."/>
            <person name="Muller J."/>
            <person name="Pangilinan J."/>
            <person name="Patwardhan R.P."/>
            <person name="Pitluck S."/>
            <person name="Pritham E.J."/>
            <person name="Rechtsteiner A."/>
            <person name="Rho M."/>
            <person name="Rogozin I.B."/>
            <person name="Sakarya O."/>
            <person name="Salamov A."/>
            <person name="Schaack S."/>
            <person name="Shapiro H."/>
            <person name="Shiga Y."/>
            <person name="Skalitzky C."/>
            <person name="Smith Z."/>
            <person name="Souvorov A."/>
            <person name="Sung W."/>
            <person name="Tang Z."/>
            <person name="Tsuchiya D."/>
            <person name="Tu H."/>
            <person name="Vos H."/>
            <person name="Wang M."/>
            <person name="Wolf Y.I."/>
            <person name="Yamagata H."/>
            <person name="Yamada T."/>
            <person name="Ye Y."/>
            <person name="Shaw J.R."/>
            <person name="Andrews J."/>
            <person name="Crease T.J."/>
            <person name="Tang H."/>
            <person name="Lucas S.M."/>
            <person name="Robertson H.M."/>
            <person name="Bork P."/>
            <person name="Koonin E.V."/>
            <person name="Zdobnov E.M."/>
            <person name="Grigoriev I.V."/>
            <person name="Lynch M."/>
            <person name="Boore J.L."/>
        </authorList>
    </citation>
    <scope>NUCLEOTIDE SEQUENCE [LARGE SCALE GENOMIC DNA]</scope>
</reference>
<evidence type="ECO:0000313" key="3">
    <source>
        <dbReference type="Proteomes" id="UP000000305"/>
    </source>
</evidence>
<sequence>MKKKQIGLTLVDDRIGTNESDYAYDRLGTTDLSTSSDGRKVDSFKSWAAKVREALKGQEHDTVELTVNKALHSDADEQKFPNTDLKFSHREAVESAEQSIIMAQQLISSKVRTRTRLQGGAKWRLTLEEL</sequence>
<dbReference type="Proteomes" id="UP000000305">
    <property type="component" value="Unassembled WGS sequence"/>
</dbReference>
<dbReference type="InterPro" id="IPR013637">
    <property type="entry name" value="Lys_sp_deMease-like_dom"/>
</dbReference>